<keyword evidence="5" id="KW-1185">Reference proteome</keyword>
<dbReference type="Proteomes" id="UP001237642">
    <property type="component" value="Unassembled WGS sequence"/>
</dbReference>
<reference evidence="4" key="1">
    <citation type="submission" date="2023-02" db="EMBL/GenBank/DDBJ databases">
        <title>Genome of toxic invasive species Heracleum sosnowskyi carries increased number of genes despite the absence of recent whole-genome duplications.</title>
        <authorList>
            <person name="Schelkunov M."/>
            <person name="Shtratnikova V."/>
            <person name="Makarenko M."/>
            <person name="Klepikova A."/>
            <person name="Omelchenko D."/>
            <person name="Novikova G."/>
            <person name="Obukhova E."/>
            <person name="Bogdanov V."/>
            <person name="Penin A."/>
            <person name="Logacheva M."/>
        </authorList>
    </citation>
    <scope>NUCLEOTIDE SEQUENCE</scope>
    <source>
        <strain evidence="4">Hsosn_3</strain>
        <tissue evidence="4">Leaf</tissue>
    </source>
</reference>
<evidence type="ECO:0000256" key="2">
    <source>
        <dbReference type="SAM" id="MobiDB-lite"/>
    </source>
</evidence>
<feature type="region of interest" description="Disordered" evidence="2">
    <location>
        <begin position="252"/>
        <end position="274"/>
    </location>
</feature>
<dbReference type="GO" id="GO:0003676">
    <property type="term" value="F:nucleic acid binding"/>
    <property type="evidence" value="ECO:0007669"/>
    <property type="project" value="InterPro"/>
</dbReference>
<evidence type="ECO:0000256" key="1">
    <source>
        <dbReference type="PROSITE-ProRule" id="PRU00047"/>
    </source>
</evidence>
<dbReference type="EMBL" id="JAUIZM010000006">
    <property type="protein sequence ID" value="KAK1378365.1"/>
    <property type="molecule type" value="Genomic_DNA"/>
</dbReference>
<gene>
    <name evidence="4" type="ORF">POM88_025109</name>
</gene>
<dbReference type="Pfam" id="PF22936">
    <property type="entry name" value="Pol_BBD"/>
    <property type="match status" value="1"/>
</dbReference>
<dbReference type="Pfam" id="PF00098">
    <property type="entry name" value="zf-CCHC"/>
    <property type="match status" value="1"/>
</dbReference>
<dbReference type="InterPro" id="IPR001878">
    <property type="entry name" value="Znf_CCHC"/>
</dbReference>
<keyword evidence="1" id="KW-0479">Metal-binding</keyword>
<accession>A0AAD8I4G7</accession>
<dbReference type="InterPro" id="IPR054722">
    <property type="entry name" value="PolX-like_BBD"/>
</dbReference>
<keyword evidence="1" id="KW-0863">Zinc-finger</keyword>
<sequence>MVNGTVTPDGAIASGSCVTVPTIDWTTYRFPQSIDLSGMPDKFGGGVGFSRWQKKMKLWLTVKGLWSVVQYEKPVIDQEKAETLKAYAMWEEKDGVARAAILAALANTLFDVYSSDSFTAKLLWEKLDQTHNTDSQGLEKYSVARFLDFKLVDTKSMTEQAHEFEMLVHALKESGMDLPEKFQVMAVIEKLPKSWEEFALSLKRQKGDITWTNLMLDISVQEQHKSKQGHVMPAEHGSSKVNVVTVGQKRKVVTKKDNTKPKNDKNKAKKPKTNKPCWSCGQVGHWSKDCPAKKAKKAVVGAQANTVLVTTDGPKVNMVVGEAAASGTNDGYVTYNPVLLSTYLSHEWLIDTGANVHICTDISLFVSYQQSHGVTVTMGNASAAQVLGIGNVDLKFASGRVLSLTRVHHVPDIRRNIISGSCLVKNGFELSLKCNKVVITHTGTFFGKGYLSDGLFLINVEPGLDSFINDSVAPSVNCVESSDLWHARLGHLNFGALKNMMNLELIPKYAIEKKSKCQVCVTAKQTRKPFHNVVRDSGVLDLVHTDICEFGGMLTKDNK</sequence>
<evidence type="ECO:0000313" key="4">
    <source>
        <dbReference type="EMBL" id="KAK1378365.1"/>
    </source>
</evidence>
<name>A0AAD8I4G7_9APIA</name>
<dbReference type="GO" id="GO:0008270">
    <property type="term" value="F:zinc ion binding"/>
    <property type="evidence" value="ECO:0007669"/>
    <property type="project" value="UniProtKB-KW"/>
</dbReference>
<dbReference type="InterPro" id="IPR025724">
    <property type="entry name" value="GAG-pre-integrase_dom"/>
</dbReference>
<comment type="caution">
    <text evidence="4">The sequence shown here is derived from an EMBL/GenBank/DDBJ whole genome shotgun (WGS) entry which is preliminary data.</text>
</comment>
<proteinExistence type="predicted"/>
<keyword evidence="1" id="KW-0862">Zinc</keyword>
<dbReference type="PANTHER" id="PTHR47592">
    <property type="entry name" value="PBF68 PROTEIN"/>
    <property type="match status" value="1"/>
</dbReference>
<feature type="compositionally biased region" description="Basic and acidic residues" evidence="2">
    <location>
        <begin position="254"/>
        <end position="266"/>
    </location>
</feature>
<reference evidence="4" key="2">
    <citation type="submission" date="2023-05" db="EMBL/GenBank/DDBJ databases">
        <authorList>
            <person name="Schelkunov M.I."/>
        </authorList>
    </citation>
    <scope>NUCLEOTIDE SEQUENCE</scope>
    <source>
        <strain evidence="4">Hsosn_3</strain>
        <tissue evidence="4">Leaf</tissue>
    </source>
</reference>
<dbReference type="Pfam" id="PF14223">
    <property type="entry name" value="Retrotran_gag_2"/>
    <property type="match status" value="1"/>
</dbReference>
<dbReference type="SUPFAM" id="SSF57756">
    <property type="entry name" value="Retrovirus zinc finger-like domains"/>
    <property type="match status" value="1"/>
</dbReference>
<dbReference type="InterPro" id="IPR036875">
    <property type="entry name" value="Znf_CCHC_sf"/>
</dbReference>
<dbReference type="AlphaFoldDB" id="A0AAD8I4G7"/>
<dbReference type="PANTHER" id="PTHR47592:SF27">
    <property type="entry name" value="OS08G0421700 PROTEIN"/>
    <property type="match status" value="1"/>
</dbReference>
<evidence type="ECO:0000313" key="5">
    <source>
        <dbReference type="Proteomes" id="UP001237642"/>
    </source>
</evidence>
<protein>
    <recommendedName>
        <fullName evidence="3">CCHC-type domain-containing protein</fullName>
    </recommendedName>
</protein>
<feature type="domain" description="CCHC-type" evidence="3">
    <location>
        <begin position="277"/>
        <end position="291"/>
    </location>
</feature>
<evidence type="ECO:0000259" key="3">
    <source>
        <dbReference type="PROSITE" id="PS50158"/>
    </source>
</evidence>
<organism evidence="4 5">
    <name type="scientific">Heracleum sosnowskyi</name>
    <dbReference type="NCBI Taxonomy" id="360622"/>
    <lineage>
        <taxon>Eukaryota</taxon>
        <taxon>Viridiplantae</taxon>
        <taxon>Streptophyta</taxon>
        <taxon>Embryophyta</taxon>
        <taxon>Tracheophyta</taxon>
        <taxon>Spermatophyta</taxon>
        <taxon>Magnoliopsida</taxon>
        <taxon>eudicotyledons</taxon>
        <taxon>Gunneridae</taxon>
        <taxon>Pentapetalae</taxon>
        <taxon>asterids</taxon>
        <taxon>campanulids</taxon>
        <taxon>Apiales</taxon>
        <taxon>Apiaceae</taxon>
        <taxon>Apioideae</taxon>
        <taxon>apioid superclade</taxon>
        <taxon>Tordylieae</taxon>
        <taxon>Tordyliinae</taxon>
        <taxon>Heracleum</taxon>
    </lineage>
</organism>
<dbReference type="Gene3D" id="4.10.60.10">
    <property type="entry name" value="Zinc finger, CCHC-type"/>
    <property type="match status" value="1"/>
</dbReference>
<dbReference type="SMART" id="SM00343">
    <property type="entry name" value="ZnF_C2HC"/>
    <property type="match status" value="1"/>
</dbReference>
<dbReference type="PROSITE" id="PS50158">
    <property type="entry name" value="ZF_CCHC"/>
    <property type="match status" value="1"/>
</dbReference>
<dbReference type="Pfam" id="PF13976">
    <property type="entry name" value="gag_pre-integrs"/>
    <property type="match status" value="1"/>
</dbReference>